<evidence type="ECO:0000256" key="5">
    <source>
        <dbReference type="ARBA" id="ARBA00022490"/>
    </source>
</evidence>
<dbReference type="InterPro" id="IPR004365">
    <property type="entry name" value="NA-bd_OB_tRNA"/>
</dbReference>
<keyword evidence="10 13" id="KW-0239">DNA-directed DNA polymerase</keyword>
<organism evidence="15 16">
    <name type="scientific">Zhongshania borealis</name>
    <dbReference type="NCBI Taxonomy" id="889488"/>
    <lineage>
        <taxon>Bacteria</taxon>
        <taxon>Pseudomonadati</taxon>
        <taxon>Pseudomonadota</taxon>
        <taxon>Gammaproteobacteria</taxon>
        <taxon>Cellvibrionales</taxon>
        <taxon>Spongiibacteraceae</taxon>
        <taxon>Zhongshania</taxon>
    </lineage>
</organism>
<dbReference type="PANTHER" id="PTHR32294">
    <property type="entry name" value="DNA POLYMERASE III SUBUNIT ALPHA"/>
    <property type="match status" value="1"/>
</dbReference>
<evidence type="ECO:0000256" key="12">
    <source>
        <dbReference type="ARBA" id="ARBA00049244"/>
    </source>
</evidence>
<sequence length="1032" mass="116568">MPKQKPTTVSYAELHCLSNFSFLRGASHPHELLSSAAELGYTAIAITDECSLSGIVRAYRASQEHNIKLICGAEFILEGGIHLVLLAPVRQAYTELCSLISRARLHSSKGNYQLSLGDLRRYSQHCFAIWINPDETEHYASELKQYFGQRLWLGVSFHGQQQAEPYYFKRYQIAREHRINMVACGNVHMHSRQRKPLQDILSAIRLNTSIQALGSSVQANSERYLKPLSLLQRDYPAGLLEESCAIAERCTFSLAELSYQYPNEVVPNHQDARKFLREITLHGAQRRWPKGVPELVKSLLDKELSLIAELEYEHYFLTVYDIVQFARNQNILCQGRGSAANSAVCYCLFITEVDPSRGQLLFERFISRERDEPPDIDVDFEHERREEVIQYIYKKYGRQHAALAATIISYRRRSAVRDVGKALGLDDYLLQKLSGNMAWWDDKNTFIQRLQESQFDTSSVPVQQFMSLLNEILGFPRHLSQHVGGFVITRDPIASLVPIENAAMPERTIIQWDKEDLEALGMMKIDVLALGMLSALRKSLAYISAAGSGVKQLSDIPAEDTTTYQMLCAADSVGVFQIESRAQMSMLPRLQPRTFYDLVIQIAIVRPGPIQGGMVHPFLQRRQGLEKAEYENDAIARVLKRTLGVPVFQEQVIQLAMVAAGFSGGEADQLRRAMASWGKNGDLEKFRSKLVDGMRERGYSEAFAERLFSQMKGFGAYGFPESHSASFALLAYASAWLKCHYPAAFYCGLLNSQPMGFYSPSQLIQDAKRHNIEVRPICINHSNWDHRLEGEPTAPALRLGLRLIKGLSKTSAAQLCQVRESALFHSIDNFCTRFSTAKQHWQQLVQADAFHCFDLHRHQSLWEISAWQAPTPLGNLQPAQDKMIQLKAPIESEEVLSDYRHTGLTLRRHPLALLRSHKLFANCARAEDLTEIDDGRFIRIAGLISCRQRPGSAKGVMFVTLEDETGNSNIIVWPAVQEHCQKALLQGRLLMVKGCVQKAVSGHATPVIHVVAFSVESHDHLMRVDTASHDFH</sequence>
<accession>A0ABP7WIY3</accession>
<evidence type="ECO:0000313" key="15">
    <source>
        <dbReference type="EMBL" id="GAA4089807.1"/>
    </source>
</evidence>
<dbReference type="NCBIfam" id="NF004225">
    <property type="entry name" value="PRK05672.1"/>
    <property type="match status" value="1"/>
</dbReference>
<keyword evidence="7 13" id="KW-0548">Nucleotidyltransferase</keyword>
<evidence type="ECO:0000256" key="6">
    <source>
        <dbReference type="ARBA" id="ARBA00022679"/>
    </source>
</evidence>
<comment type="function">
    <text evidence="13">DNA polymerase involved in damage-induced mutagenesis and translesion synthesis (TLS). It is not the major replicative DNA polymerase.</text>
</comment>
<evidence type="ECO:0000259" key="14">
    <source>
        <dbReference type="SMART" id="SM00481"/>
    </source>
</evidence>
<dbReference type="InterPro" id="IPR003141">
    <property type="entry name" value="Pol/His_phosphatase_N"/>
</dbReference>
<evidence type="ECO:0000256" key="11">
    <source>
        <dbReference type="ARBA" id="ARBA00023204"/>
    </source>
</evidence>
<comment type="catalytic activity">
    <reaction evidence="12 13">
        <text>DNA(n) + a 2'-deoxyribonucleoside 5'-triphosphate = DNA(n+1) + diphosphate</text>
        <dbReference type="Rhea" id="RHEA:22508"/>
        <dbReference type="Rhea" id="RHEA-COMP:17339"/>
        <dbReference type="Rhea" id="RHEA-COMP:17340"/>
        <dbReference type="ChEBI" id="CHEBI:33019"/>
        <dbReference type="ChEBI" id="CHEBI:61560"/>
        <dbReference type="ChEBI" id="CHEBI:173112"/>
        <dbReference type="EC" id="2.7.7.7"/>
    </reaction>
</comment>
<dbReference type="InterPro" id="IPR040982">
    <property type="entry name" value="DNA_pol3_finger"/>
</dbReference>
<keyword evidence="16" id="KW-1185">Reference proteome</keyword>
<dbReference type="SUPFAM" id="SSF89550">
    <property type="entry name" value="PHP domain-like"/>
    <property type="match status" value="1"/>
</dbReference>
<reference evidence="16" key="1">
    <citation type="journal article" date="2019" name="Int. J. Syst. Evol. Microbiol.">
        <title>The Global Catalogue of Microorganisms (GCM) 10K type strain sequencing project: providing services to taxonomists for standard genome sequencing and annotation.</title>
        <authorList>
            <consortium name="The Broad Institute Genomics Platform"/>
            <consortium name="The Broad Institute Genome Sequencing Center for Infectious Disease"/>
            <person name="Wu L."/>
            <person name="Ma J."/>
        </authorList>
    </citation>
    <scope>NUCLEOTIDE SEQUENCE [LARGE SCALE GENOMIC DNA]</scope>
    <source>
        <strain evidence="16">JCM 17304</strain>
    </source>
</reference>
<dbReference type="Pfam" id="PF14579">
    <property type="entry name" value="HHH_6"/>
    <property type="match status" value="1"/>
</dbReference>
<dbReference type="PANTHER" id="PTHR32294:SF4">
    <property type="entry name" value="ERROR-PRONE DNA POLYMERASE"/>
    <property type="match status" value="1"/>
</dbReference>
<dbReference type="InterPro" id="IPR004013">
    <property type="entry name" value="PHP_dom"/>
</dbReference>
<evidence type="ECO:0000256" key="1">
    <source>
        <dbReference type="ARBA" id="ARBA00004496"/>
    </source>
</evidence>
<evidence type="ECO:0000256" key="9">
    <source>
        <dbReference type="ARBA" id="ARBA00022763"/>
    </source>
</evidence>
<dbReference type="InterPro" id="IPR016195">
    <property type="entry name" value="Pol/histidinol_Pase-like"/>
</dbReference>
<dbReference type="EMBL" id="BAABDM010000001">
    <property type="protein sequence ID" value="GAA4089807.1"/>
    <property type="molecule type" value="Genomic_DNA"/>
</dbReference>
<evidence type="ECO:0000313" key="16">
    <source>
        <dbReference type="Proteomes" id="UP001500392"/>
    </source>
</evidence>
<evidence type="ECO:0000256" key="10">
    <source>
        <dbReference type="ARBA" id="ARBA00022932"/>
    </source>
</evidence>
<evidence type="ECO:0000256" key="8">
    <source>
        <dbReference type="ARBA" id="ARBA00022705"/>
    </source>
</evidence>
<dbReference type="Pfam" id="PF17657">
    <property type="entry name" value="DNA_pol3_finger"/>
    <property type="match status" value="1"/>
</dbReference>
<comment type="caution">
    <text evidence="15">The sequence shown here is derived from an EMBL/GenBank/DDBJ whole genome shotgun (WGS) entry which is preliminary data.</text>
</comment>
<evidence type="ECO:0000256" key="3">
    <source>
        <dbReference type="ARBA" id="ARBA00012417"/>
    </source>
</evidence>
<gene>
    <name evidence="13 15" type="primary">dnaE2</name>
    <name evidence="15" type="ORF">GCM10022414_11130</name>
</gene>
<dbReference type="HAMAP" id="MF_01902">
    <property type="entry name" value="DNApol_error_prone"/>
    <property type="match status" value="1"/>
</dbReference>
<dbReference type="InterPro" id="IPR004805">
    <property type="entry name" value="DnaE2/DnaE/PolC"/>
</dbReference>
<name>A0ABP7WIY3_9GAMM</name>
<dbReference type="Pfam" id="PF01336">
    <property type="entry name" value="tRNA_anti-codon"/>
    <property type="match status" value="1"/>
</dbReference>
<dbReference type="InterPro" id="IPR023073">
    <property type="entry name" value="DnaE2"/>
</dbReference>
<dbReference type="Gene3D" id="1.10.150.870">
    <property type="match status" value="1"/>
</dbReference>
<dbReference type="Gene3D" id="3.20.20.140">
    <property type="entry name" value="Metal-dependent hydrolases"/>
    <property type="match status" value="1"/>
</dbReference>
<dbReference type="EC" id="2.7.7.7" evidence="3 13"/>
<dbReference type="Pfam" id="PF07733">
    <property type="entry name" value="DNA_pol3_alpha"/>
    <property type="match status" value="1"/>
</dbReference>
<keyword evidence="8 13" id="KW-0235">DNA replication</keyword>
<evidence type="ECO:0000256" key="7">
    <source>
        <dbReference type="ARBA" id="ARBA00022695"/>
    </source>
</evidence>
<dbReference type="SMART" id="SM00481">
    <property type="entry name" value="POLIIIAc"/>
    <property type="match status" value="1"/>
</dbReference>
<dbReference type="CDD" id="cd07434">
    <property type="entry name" value="PHP_PolIIIA_DnaE2"/>
    <property type="match status" value="1"/>
</dbReference>
<evidence type="ECO:0000256" key="2">
    <source>
        <dbReference type="ARBA" id="ARBA00007391"/>
    </source>
</evidence>
<evidence type="ECO:0000256" key="13">
    <source>
        <dbReference type="HAMAP-Rule" id="MF_01902"/>
    </source>
</evidence>
<dbReference type="Pfam" id="PF02811">
    <property type="entry name" value="PHP"/>
    <property type="match status" value="1"/>
</dbReference>
<evidence type="ECO:0000256" key="4">
    <source>
        <dbReference type="ARBA" id="ARBA00017273"/>
    </source>
</evidence>
<dbReference type="InterPro" id="IPR011708">
    <property type="entry name" value="DNA_pol3_alpha_NTPase_dom"/>
</dbReference>
<dbReference type="NCBIfam" id="TIGR00594">
    <property type="entry name" value="polc"/>
    <property type="match status" value="1"/>
</dbReference>
<keyword evidence="11 13" id="KW-0234">DNA repair</keyword>
<keyword evidence="5 13" id="KW-0963">Cytoplasm</keyword>
<keyword evidence="6 13" id="KW-0808">Transferase</keyword>
<keyword evidence="9 13" id="KW-0227">DNA damage</keyword>
<protein>
    <recommendedName>
        <fullName evidence="4 13">Error-prone DNA polymerase</fullName>
        <ecNumber evidence="3 13">2.7.7.7</ecNumber>
    </recommendedName>
</protein>
<feature type="domain" description="Polymerase/histidinol phosphatase N-terminal" evidence="14">
    <location>
        <begin position="12"/>
        <end position="79"/>
    </location>
</feature>
<comment type="subcellular location">
    <subcellularLocation>
        <location evidence="1 13">Cytoplasm</location>
    </subcellularLocation>
</comment>
<dbReference type="CDD" id="cd04485">
    <property type="entry name" value="DnaE_OBF"/>
    <property type="match status" value="1"/>
</dbReference>
<dbReference type="Proteomes" id="UP001500392">
    <property type="component" value="Unassembled WGS sequence"/>
</dbReference>
<comment type="similarity">
    <text evidence="2 13">Belongs to the DNA polymerase type-C family. DnaE2 subfamily.</text>
</comment>
<dbReference type="InterPro" id="IPR029460">
    <property type="entry name" value="DNAPol_HHH"/>
</dbReference>
<proteinExistence type="inferred from homology"/>